<reference evidence="1 3" key="1">
    <citation type="submission" date="2019-04" db="EMBL/GenBank/DDBJ databases">
        <title>Complete genome sequencing of Piscirickettsia salmonis strain Psal-009.</title>
        <authorList>
            <person name="Schober I."/>
            <person name="Bunk B."/>
            <person name="Sproer C."/>
            <person name="Carril G.P."/>
            <person name="Riedel T."/>
            <person name="Flores-Herrera P.A."/>
            <person name="Nourdin-Galindo G."/>
            <person name="Marshall S.H."/>
            <person name="Overmann J."/>
        </authorList>
    </citation>
    <scope>NUCLEOTIDE SEQUENCE [LARGE SCALE GENOMIC DNA]</scope>
    <source>
        <strain evidence="1 3">Psal-009</strain>
        <plasmid evidence="1 3">unnamed2</plasmid>
    </source>
</reference>
<dbReference type="InterPro" id="IPR012933">
    <property type="entry name" value="HicA_mRNA_interferase"/>
</dbReference>
<protein>
    <submittedName>
        <fullName evidence="1">Uncharacterized protein</fullName>
    </submittedName>
</protein>
<dbReference type="AlphaFoldDB" id="A0A0B8UI87"/>
<evidence type="ECO:0000313" key="3">
    <source>
        <dbReference type="Proteomes" id="UP000422232"/>
    </source>
</evidence>
<dbReference type="Proteomes" id="UP000422232">
    <property type="component" value="Plasmid unnamed2"/>
</dbReference>
<gene>
    <name evidence="1" type="ORF">Psal009_03702</name>
    <name evidence="2" type="ORF">Psal009_03727</name>
</gene>
<keyword evidence="3" id="KW-1185">Reference proteome</keyword>
<dbReference type="OrthoDB" id="73001at2"/>
<accession>A0A0B8UI87</accession>
<dbReference type="RefSeq" id="WP_027242955.1">
    <property type="nucleotide sequence ID" value="NZ_CP012414.1"/>
</dbReference>
<evidence type="ECO:0000313" key="1">
    <source>
        <dbReference type="EMBL" id="QGO07743.1"/>
    </source>
</evidence>
<proteinExistence type="predicted"/>
<dbReference type="Pfam" id="PF07927">
    <property type="entry name" value="HicA_toxin"/>
    <property type="match status" value="1"/>
</dbReference>
<dbReference type="EMBL" id="CP038910">
    <property type="protein sequence ID" value="QGO07743.1"/>
    <property type="molecule type" value="Genomic_DNA"/>
</dbReference>
<geneLocation type="plasmid" evidence="1 3">
    <name>unnamed2</name>
</geneLocation>
<sequence>MNNKHRKTLRDIFHNPIKASIVWADIEKLLLALGAEVIERDGSRVAVILNQVKTTFHRPHPEKTTDKGAVKSIRLFLKNAGVDKNA</sequence>
<name>A0A0B8UI87_PISSA</name>
<dbReference type="EMBL" id="CP038910">
    <property type="protein sequence ID" value="QGO07768.1"/>
    <property type="molecule type" value="Genomic_DNA"/>
</dbReference>
<evidence type="ECO:0000313" key="2">
    <source>
        <dbReference type="EMBL" id="QGO07768.1"/>
    </source>
</evidence>
<organism evidence="1 3">
    <name type="scientific">Piscirickettsia salmonis</name>
    <dbReference type="NCBI Taxonomy" id="1238"/>
    <lineage>
        <taxon>Bacteria</taxon>
        <taxon>Pseudomonadati</taxon>
        <taxon>Pseudomonadota</taxon>
        <taxon>Gammaproteobacteria</taxon>
        <taxon>Thiotrichales</taxon>
        <taxon>Piscirickettsiaceae</taxon>
        <taxon>Piscirickettsia</taxon>
    </lineage>
</organism>
<keyword evidence="1" id="KW-0614">Plasmid</keyword>
<dbReference type="GO" id="GO:0003729">
    <property type="term" value="F:mRNA binding"/>
    <property type="evidence" value="ECO:0007669"/>
    <property type="project" value="InterPro"/>
</dbReference>